<dbReference type="GO" id="GO:0016020">
    <property type="term" value="C:membrane"/>
    <property type="evidence" value="ECO:0007669"/>
    <property type="project" value="InterPro"/>
</dbReference>
<evidence type="ECO:0000256" key="10">
    <source>
        <dbReference type="SAM" id="Phobius"/>
    </source>
</evidence>
<dbReference type="GO" id="GO:0046983">
    <property type="term" value="F:protein dimerization activity"/>
    <property type="evidence" value="ECO:0007669"/>
    <property type="project" value="InterPro"/>
</dbReference>
<proteinExistence type="predicted"/>
<protein>
    <recommendedName>
        <fullName evidence="2">histidine kinase</fullName>
        <ecNumber evidence="2">2.7.13.3</ecNumber>
    </recommendedName>
</protein>
<evidence type="ECO:0000256" key="9">
    <source>
        <dbReference type="SAM" id="MobiDB-lite"/>
    </source>
</evidence>
<keyword evidence="7" id="KW-0067">ATP-binding</keyword>
<comment type="catalytic activity">
    <reaction evidence="1">
        <text>ATP + protein L-histidine = ADP + protein N-phospho-L-histidine.</text>
        <dbReference type="EC" id="2.7.13.3"/>
    </reaction>
</comment>
<evidence type="ECO:0000256" key="3">
    <source>
        <dbReference type="ARBA" id="ARBA00022553"/>
    </source>
</evidence>
<evidence type="ECO:0000256" key="4">
    <source>
        <dbReference type="ARBA" id="ARBA00022679"/>
    </source>
</evidence>
<reference evidence="14" key="1">
    <citation type="submission" date="2016-10" db="EMBL/GenBank/DDBJ databases">
        <authorList>
            <person name="Varghese N."/>
            <person name="Submissions S."/>
        </authorList>
    </citation>
    <scope>NUCLEOTIDE SEQUENCE [LARGE SCALE GENOMIC DNA]</scope>
    <source>
        <strain evidence="14">CGMCC 4.7038</strain>
    </source>
</reference>
<evidence type="ECO:0000313" key="13">
    <source>
        <dbReference type="EMBL" id="SEK06464.1"/>
    </source>
</evidence>
<feature type="transmembrane region" description="Helical" evidence="10">
    <location>
        <begin position="104"/>
        <end position="126"/>
    </location>
</feature>
<evidence type="ECO:0000256" key="7">
    <source>
        <dbReference type="ARBA" id="ARBA00022840"/>
    </source>
</evidence>
<keyword evidence="5" id="KW-0547">Nucleotide-binding</keyword>
<keyword evidence="6 13" id="KW-0418">Kinase</keyword>
<dbReference type="InterPro" id="IPR036890">
    <property type="entry name" value="HATPase_C_sf"/>
</dbReference>
<feature type="domain" description="Signal transduction histidine kinase subgroup 3 dimerisation and phosphoacceptor" evidence="12">
    <location>
        <begin position="177"/>
        <end position="239"/>
    </location>
</feature>
<accession>A0A1H7DYH5</accession>
<dbReference type="Gene3D" id="1.20.5.1930">
    <property type="match status" value="1"/>
</dbReference>
<dbReference type="EC" id="2.7.13.3" evidence="2"/>
<feature type="region of interest" description="Disordered" evidence="9">
    <location>
        <begin position="393"/>
        <end position="417"/>
    </location>
</feature>
<evidence type="ECO:0000256" key="6">
    <source>
        <dbReference type="ARBA" id="ARBA00022777"/>
    </source>
</evidence>
<dbReference type="Pfam" id="PF07730">
    <property type="entry name" value="HisKA_3"/>
    <property type="match status" value="1"/>
</dbReference>
<dbReference type="Proteomes" id="UP000198707">
    <property type="component" value="Unassembled WGS sequence"/>
</dbReference>
<dbReference type="GO" id="GO:0005524">
    <property type="term" value="F:ATP binding"/>
    <property type="evidence" value="ECO:0007669"/>
    <property type="project" value="UniProtKB-KW"/>
</dbReference>
<keyword evidence="10" id="KW-1133">Transmembrane helix</keyword>
<evidence type="ECO:0000256" key="5">
    <source>
        <dbReference type="ARBA" id="ARBA00022741"/>
    </source>
</evidence>
<feature type="domain" description="Histidine kinase/HSP90-like ATPase" evidence="11">
    <location>
        <begin position="301"/>
        <end position="387"/>
    </location>
</feature>
<dbReference type="GO" id="GO:0000155">
    <property type="term" value="F:phosphorelay sensor kinase activity"/>
    <property type="evidence" value="ECO:0007669"/>
    <property type="project" value="InterPro"/>
</dbReference>
<keyword evidence="10" id="KW-0812">Transmembrane</keyword>
<dbReference type="AlphaFoldDB" id="A0A1H7DYH5"/>
<evidence type="ECO:0000256" key="8">
    <source>
        <dbReference type="ARBA" id="ARBA00023012"/>
    </source>
</evidence>
<keyword evidence="4" id="KW-0808">Transferase</keyword>
<feature type="compositionally biased region" description="Gly residues" evidence="9">
    <location>
        <begin position="400"/>
        <end position="417"/>
    </location>
</feature>
<gene>
    <name evidence="13" type="ORF">SAMN05443287_12122</name>
</gene>
<dbReference type="EMBL" id="FNYV01000021">
    <property type="protein sequence ID" value="SEK06464.1"/>
    <property type="molecule type" value="Genomic_DNA"/>
</dbReference>
<dbReference type="Pfam" id="PF02518">
    <property type="entry name" value="HATPase_c"/>
    <property type="match status" value="1"/>
</dbReference>
<dbReference type="InterPro" id="IPR050482">
    <property type="entry name" value="Sensor_HK_TwoCompSys"/>
</dbReference>
<organism evidence="13 14">
    <name type="scientific">Micromonospora phaseoli</name>
    <dbReference type="NCBI Taxonomy" id="1144548"/>
    <lineage>
        <taxon>Bacteria</taxon>
        <taxon>Bacillati</taxon>
        <taxon>Actinomycetota</taxon>
        <taxon>Actinomycetes</taxon>
        <taxon>Micromonosporales</taxon>
        <taxon>Micromonosporaceae</taxon>
        <taxon>Micromonospora</taxon>
    </lineage>
</organism>
<dbReference type="PANTHER" id="PTHR24421">
    <property type="entry name" value="NITRATE/NITRITE SENSOR PROTEIN NARX-RELATED"/>
    <property type="match status" value="1"/>
</dbReference>
<dbReference type="OrthoDB" id="227596at2"/>
<evidence type="ECO:0000259" key="12">
    <source>
        <dbReference type="Pfam" id="PF07730"/>
    </source>
</evidence>
<keyword evidence="14" id="KW-1185">Reference proteome</keyword>
<name>A0A1H7DYH5_9ACTN</name>
<feature type="transmembrane region" description="Helical" evidence="10">
    <location>
        <begin position="132"/>
        <end position="152"/>
    </location>
</feature>
<feature type="transmembrane region" description="Helical" evidence="10">
    <location>
        <begin position="72"/>
        <end position="97"/>
    </location>
</feature>
<keyword evidence="3" id="KW-0597">Phosphoprotein</keyword>
<dbReference type="RefSeq" id="WP_092383629.1">
    <property type="nucleotide sequence ID" value="NZ_BOPI01000053.1"/>
</dbReference>
<dbReference type="PANTHER" id="PTHR24421:SF10">
    <property type="entry name" value="NITRATE_NITRITE SENSOR PROTEIN NARQ"/>
    <property type="match status" value="1"/>
</dbReference>
<evidence type="ECO:0000256" key="2">
    <source>
        <dbReference type="ARBA" id="ARBA00012438"/>
    </source>
</evidence>
<dbReference type="Gene3D" id="3.30.565.10">
    <property type="entry name" value="Histidine kinase-like ATPase, C-terminal domain"/>
    <property type="match status" value="1"/>
</dbReference>
<evidence type="ECO:0000259" key="11">
    <source>
        <dbReference type="Pfam" id="PF02518"/>
    </source>
</evidence>
<dbReference type="STRING" id="1144548.SAMN05443287_12122"/>
<evidence type="ECO:0000313" key="14">
    <source>
        <dbReference type="Proteomes" id="UP000198707"/>
    </source>
</evidence>
<keyword evidence="8" id="KW-0902">Two-component regulatory system</keyword>
<dbReference type="InterPro" id="IPR003594">
    <property type="entry name" value="HATPase_dom"/>
</dbReference>
<dbReference type="CDD" id="cd16917">
    <property type="entry name" value="HATPase_UhpB-NarQ-NarX-like"/>
    <property type="match status" value="1"/>
</dbReference>
<dbReference type="InterPro" id="IPR011712">
    <property type="entry name" value="Sig_transdc_His_kin_sub3_dim/P"/>
</dbReference>
<sequence>MRGWRRYLLDALTAVGLTTLFLVAHTAEEQEAAGSVAPLDPRGVTLLIGCGLLFAGRSRWPRAYAVTTMPMAFAYIALDYAPGPIYLAPFLALYVLLPVVSRRLWLPVVVVAGVGFVTAVAGWGGGPVGDTAFASLVWFGGAGALAVAVYLHQQRIAAITARAETAEQEAARGAAEERLRMAREVHDVVAHKLATISLQAGVAVHLDRSGAGGPQREALTAIRGLANDALGELRAVLGAAPSGLRPAAALADLPDLVDAIRAAGLPVEAQIDLADVATWPDAGPPGGAAPAVPDVVALASYRLVQEALTNVARHAGPGAAARLRVCRTGTALEVEVRSHGQGGPGGLPGGGRGLVGMRERARTLGGAFAAGPEADGGFRVWALLPLAVGPDHAVPSPGGSRPGAGGPAGGDRSGAAA</sequence>
<keyword evidence="10" id="KW-0472">Membrane</keyword>
<evidence type="ECO:0000256" key="1">
    <source>
        <dbReference type="ARBA" id="ARBA00000085"/>
    </source>
</evidence>
<dbReference type="SUPFAM" id="SSF55874">
    <property type="entry name" value="ATPase domain of HSP90 chaperone/DNA topoisomerase II/histidine kinase"/>
    <property type="match status" value="1"/>
</dbReference>